<accession>W0JW35</accession>
<dbReference type="OrthoDB" id="186853at2157"/>
<protein>
    <recommendedName>
        <fullName evidence="1">DUF7511 domain-containing protein</fullName>
    </recommendedName>
</protein>
<dbReference type="AlphaFoldDB" id="W0JW35"/>
<geneLocation type="plasmid" evidence="2">
    <name>unnamed</name>
</geneLocation>
<dbReference type="GeneID" id="25146870"/>
<keyword evidence="3" id="KW-1185">Reference proteome</keyword>
<dbReference type="KEGG" id="hlr:HALLA_03490"/>
<dbReference type="RefSeq" id="WP_049954366.1">
    <property type="nucleotide sequence ID" value="NZ_CP007056.1"/>
</dbReference>
<dbReference type="eggNOG" id="arCOG06278">
    <property type="taxonomic scope" value="Archaea"/>
</dbReference>
<sequence>MNEPSSEYDTASVRERLQRAARYSTRSIELDAIVVRYETQSDRCTITPRECADDNRLTTWLSADVDAFVDLEDAR</sequence>
<dbReference type="InterPro" id="IPR055933">
    <property type="entry name" value="DUF7511"/>
</dbReference>
<keyword evidence="2" id="KW-0614">Plasmid</keyword>
<dbReference type="Pfam" id="PF24351">
    <property type="entry name" value="DUF7511"/>
    <property type="match status" value="1"/>
</dbReference>
<reference evidence="2 3" key="1">
    <citation type="submission" date="2014-01" db="EMBL/GenBank/DDBJ databases">
        <authorList>
            <consortium name="DOE Joint Genome Institute"/>
            <person name="Anderson I."/>
            <person name="Huntemann M."/>
            <person name="Han J."/>
            <person name="Chen A."/>
            <person name="Kyrpides N."/>
            <person name="Mavromatis K."/>
            <person name="Markowitz V."/>
            <person name="Palaniappan K."/>
            <person name="Ivanova N."/>
            <person name="Schaumberg A."/>
            <person name="Pati A."/>
            <person name="Liolios K."/>
            <person name="Nordberg H.P."/>
            <person name="Cantor M.N."/>
            <person name="Hua S.X."/>
            <person name="Woyke T."/>
        </authorList>
    </citation>
    <scope>NUCLEOTIDE SEQUENCE [LARGE SCALE GENOMIC DNA]</scope>
    <source>
        <strain evidence="2 3">XH-48</strain>
        <plasmid evidence="3">1</plasmid>
    </source>
</reference>
<evidence type="ECO:0000313" key="3">
    <source>
        <dbReference type="Proteomes" id="UP000019024"/>
    </source>
</evidence>
<evidence type="ECO:0000259" key="1">
    <source>
        <dbReference type="Pfam" id="PF24351"/>
    </source>
</evidence>
<gene>
    <name evidence="2" type="ORF">HALLA_03490</name>
</gene>
<dbReference type="Proteomes" id="UP000019024">
    <property type="component" value="Plasmid unnamed"/>
</dbReference>
<proteinExistence type="predicted"/>
<feature type="domain" description="DUF7511" evidence="1">
    <location>
        <begin position="29"/>
        <end position="75"/>
    </location>
</feature>
<dbReference type="HOGENOM" id="CLU_196455_0_0_2"/>
<dbReference type="EMBL" id="CP007056">
    <property type="protein sequence ID" value="AHG01465.1"/>
    <property type="molecule type" value="Genomic_DNA"/>
</dbReference>
<evidence type="ECO:0000313" key="2">
    <source>
        <dbReference type="EMBL" id="AHG01465.1"/>
    </source>
</evidence>
<organism evidence="2 3">
    <name type="scientific">Halostagnicola larsenii XH-48</name>
    <dbReference type="NCBI Taxonomy" id="797299"/>
    <lineage>
        <taxon>Archaea</taxon>
        <taxon>Methanobacteriati</taxon>
        <taxon>Methanobacteriota</taxon>
        <taxon>Stenosarchaea group</taxon>
        <taxon>Halobacteria</taxon>
        <taxon>Halobacteriales</taxon>
        <taxon>Natrialbaceae</taxon>
        <taxon>Halostagnicola</taxon>
    </lineage>
</organism>
<name>W0JW35_9EURY</name>